<organism evidence="1 3">
    <name type="scientific">Cucumis melo var. makuwa</name>
    <name type="common">Oriental melon</name>
    <dbReference type="NCBI Taxonomy" id="1194695"/>
    <lineage>
        <taxon>Eukaryota</taxon>
        <taxon>Viridiplantae</taxon>
        <taxon>Streptophyta</taxon>
        <taxon>Embryophyta</taxon>
        <taxon>Tracheophyta</taxon>
        <taxon>Spermatophyta</taxon>
        <taxon>Magnoliopsida</taxon>
        <taxon>eudicotyledons</taxon>
        <taxon>Gunneridae</taxon>
        <taxon>Pentapetalae</taxon>
        <taxon>rosids</taxon>
        <taxon>fabids</taxon>
        <taxon>Cucurbitales</taxon>
        <taxon>Cucurbitaceae</taxon>
        <taxon>Benincaseae</taxon>
        <taxon>Cucumis</taxon>
    </lineage>
</organism>
<evidence type="ECO:0000313" key="3">
    <source>
        <dbReference type="Proteomes" id="UP000321393"/>
    </source>
</evidence>
<protein>
    <recommendedName>
        <fullName evidence="5">Envelope-like protein</fullName>
    </recommendedName>
</protein>
<sequence>MEDSRRGTLSSWPVNGIPAVSLSVKYAILHKIGIANWFPSSHASSVSVALGTFFYHICNDNRVDAGAFIYNQLLSHLGSFGVKLPIALPRFFFGLLPHLNVAILTTSDAPGPDPKTLSLSYRLFQGSHVPDIDHDVHPSRGPRVFDTTDWDEAIDGFFVDKKLASRILNSLTIESSSLATTISLMSGRRLEIDSLIRHLKTFAPSSSRGKPSTN</sequence>
<comment type="caution">
    <text evidence="1">The sequence shown here is derived from an EMBL/GenBank/DDBJ whole genome shotgun (WGS) entry which is preliminary data.</text>
</comment>
<dbReference type="OrthoDB" id="10693496at2759"/>
<evidence type="ECO:0000313" key="4">
    <source>
        <dbReference type="Proteomes" id="UP000321947"/>
    </source>
</evidence>
<proteinExistence type="predicted"/>
<gene>
    <name evidence="2" type="ORF">E5676_scaffold409G00210</name>
    <name evidence="1" type="ORF">E6C27_scaffold139G004690</name>
</gene>
<dbReference type="EMBL" id="SSTD01014204">
    <property type="protein sequence ID" value="TYK04425.1"/>
    <property type="molecule type" value="Genomic_DNA"/>
</dbReference>
<accession>A0A5A7SRC5</accession>
<reference evidence="3 4" key="1">
    <citation type="submission" date="2019-08" db="EMBL/GenBank/DDBJ databases">
        <title>Draft genome sequences of two oriental melons (Cucumis melo L. var makuwa).</title>
        <authorList>
            <person name="Kwon S.-Y."/>
        </authorList>
    </citation>
    <scope>NUCLEOTIDE SEQUENCE [LARGE SCALE GENOMIC DNA]</scope>
    <source>
        <strain evidence="4">cv. Chang Bougi</strain>
        <strain evidence="3">cv. SW 3</strain>
        <tissue evidence="1">Leaf</tissue>
    </source>
</reference>
<evidence type="ECO:0000313" key="1">
    <source>
        <dbReference type="EMBL" id="KAA0031685.1"/>
    </source>
</evidence>
<dbReference type="AlphaFoldDB" id="A0A5A7SRC5"/>
<name>A0A5A7SRC5_CUCMM</name>
<dbReference type="Proteomes" id="UP000321947">
    <property type="component" value="Unassembled WGS sequence"/>
</dbReference>
<dbReference type="EMBL" id="SSTE01022915">
    <property type="protein sequence ID" value="KAA0031685.1"/>
    <property type="molecule type" value="Genomic_DNA"/>
</dbReference>
<dbReference type="Proteomes" id="UP000321393">
    <property type="component" value="Unassembled WGS sequence"/>
</dbReference>
<evidence type="ECO:0000313" key="2">
    <source>
        <dbReference type="EMBL" id="TYK04425.1"/>
    </source>
</evidence>
<evidence type="ECO:0008006" key="5">
    <source>
        <dbReference type="Google" id="ProtNLM"/>
    </source>
</evidence>